<evidence type="ECO:0000313" key="3">
    <source>
        <dbReference type="Proteomes" id="UP000562464"/>
    </source>
</evidence>
<feature type="transmembrane region" description="Helical" evidence="1">
    <location>
        <begin position="6"/>
        <end position="28"/>
    </location>
</feature>
<evidence type="ECO:0000256" key="1">
    <source>
        <dbReference type="SAM" id="Phobius"/>
    </source>
</evidence>
<keyword evidence="1" id="KW-0812">Transmembrane</keyword>
<dbReference type="EMBL" id="JACHHV010000007">
    <property type="protein sequence ID" value="MBB5887757.1"/>
    <property type="molecule type" value="Genomic_DNA"/>
</dbReference>
<protein>
    <submittedName>
        <fullName evidence="2">Uncharacterized protein</fullName>
    </submittedName>
</protein>
<proteinExistence type="predicted"/>
<keyword evidence="3" id="KW-1185">Reference proteome</keyword>
<reference evidence="2 3" key="1">
    <citation type="submission" date="2020-08" db="EMBL/GenBank/DDBJ databases">
        <title>Genomic Encyclopedia of Type Strains, Phase IV (KMG-IV): sequencing the most valuable type-strain genomes for metagenomic binning, comparative biology and taxonomic classification.</title>
        <authorList>
            <person name="Goeker M."/>
        </authorList>
    </citation>
    <scope>NUCLEOTIDE SEQUENCE [LARGE SCALE GENOMIC DNA]</scope>
    <source>
        <strain evidence="2 3">DSM 14925</strain>
    </source>
</reference>
<keyword evidence="1" id="KW-0472">Membrane</keyword>
<dbReference type="AlphaFoldDB" id="A0A841C658"/>
<name>A0A841C658_9LACT</name>
<accession>A0A841C658</accession>
<sequence length="105" mass="11374">MEKSIDLIVVLWNTGVISAIAIWAIRLLQAHTKNQRLKVLESYAGQAVSDVKDPANVTDDEMQVATIKLISLINQSGLKLKVPEDQAQALLKGAVNGLKSLLKVA</sequence>
<dbReference type="Proteomes" id="UP000562464">
    <property type="component" value="Unassembled WGS sequence"/>
</dbReference>
<dbReference type="RefSeq" id="WP_183539222.1">
    <property type="nucleotide sequence ID" value="NZ_JACHHV010000007.1"/>
</dbReference>
<gene>
    <name evidence="2" type="ORF">HNQ37_000631</name>
</gene>
<comment type="caution">
    <text evidence="2">The sequence shown here is derived from an EMBL/GenBank/DDBJ whole genome shotgun (WGS) entry which is preliminary data.</text>
</comment>
<organism evidence="2 3">
    <name type="scientific">Lactovum miscens</name>
    <dbReference type="NCBI Taxonomy" id="190387"/>
    <lineage>
        <taxon>Bacteria</taxon>
        <taxon>Bacillati</taxon>
        <taxon>Bacillota</taxon>
        <taxon>Bacilli</taxon>
        <taxon>Lactobacillales</taxon>
        <taxon>Streptococcaceae</taxon>
        <taxon>Lactovum</taxon>
    </lineage>
</organism>
<evidence type="ECO:0000313" key="2">
    <source>
        <dbReference type="EMBL" id="MBB5887757.1"/>
    </source>
</evidence>
<keyword evidence="1" id="KW-1133">Transmembrane helix</keyword>